<comment type="caution">
    <text evidence="1">The sequence shown here is derived from an EMBL/GenBank/DDBJ whole genome shotgun (WGS) entry which is preliminary data.</text>
</comment>
<reference evidence="1" key="1">
    <citation type="submission" date="2019-08" db="EMBL/GenBank/DDBJ databases">
        <authorList>
            <person name="Kucharzyk K."/>
            <person name="Murdoch R.W."/>
            <person name="Higgins S."/>
            <person name="Loffler F."/>
        </authorList>
    </citation>
    <scope>NUCLEOTIDE SEQUENCE</scope>
</reference>
<proteinExistence type="predicted"/>
<sequence>MLAFFQIEDNFENDFVRFLKFTMAIGKLKFILRVGFYFAFAGDHHDGFDDFFNFTIVCSSIHIDRSADATRNAACEFQAAQPLR</sequence>
<protein>
    <submittedName>
        <fullName evidence="1">Uncharacterized protein</fullName>
    </submittedName>
</protein>
<gene>
    <name evidence="1" type="ORF">SDC9_144727</name>
</gene>
<name>A0A645E9R0_9ZZZZ</name>
<evidence type="ECO:0000313" key="1">
    <source>
        <dbReference type="EMBL" id="MPM97553.1"/>
    </source>
</evidence>
<dbReference type="AlphaFoldDB" id="A0A645E9R0"/>
<dbReference type="EMBL" id="VSSQ01043822">
    <property type="protein sequence ID" value="MPM97553.1"/>
    <property type="molecule type" value="Genomic_DNA"/>
</dbReference>
<organism evidence="1">
    <name type="scientific">bioreactor metagenome</name>
    <dbReference type="NCBI Taxonomy" id="1076179"/>
    <lineage>
        <taxon>unclassified sequences</taxon>
        <taxon>metagenomes</taxon>
        <taxon>ecological metagenomes</taxon>
    </lineage>
</organism>
<accession>A0A645E9R0</accession>